<gene>
    <name evidence="1" type="ORF">L6164_002717</name>
</gene>
<keyword evidence="2" id="KW-1185">Reference proteome</keyword>
<evidence type="ECO:0000313" key="2">
    <source>
        <dbReference type="Proteomes" id="UP000828941"/>
    </source>
</evidence>
<name>A0ACB9PZN2_BAUVA</name>
<evidence type="ECO:0000313" key="1">
    <source>
        <dbReference type="EMBL" id="KAI4353790.1"/>
    </source>
</evidence>
<dbReference type="Proteomes" id="UP000828941">
    <property type="component" value="Chromosome 2"/>
</dbReference>
<accession>A0ACB9PZN2</accession>
<protein>
    <submittedName>
        <fullName evidence="1">Uncharacterized protein</fullName>
    </submittedName>
</protein>
<proteinExistence type="predicted"/>
<dbReference type="EMBL" id="CM039427">
    <property type="protein sequence ID" value="KAI4353790.1"/>
    <property type="molecule type" value="Genomic_DNA"/>
</dbReference>
<organism evidence="1 2">
    <name type="scientific">Bauhinia variegata</name>
    <name type="common">Purple orchid tree</name>
    <name type="synonym">Phanera variegata</name>
    <dbReference type="NCBI Taxonomy" id="167791"/>
    <lineage>
        <taxon>Eukaryota</taxon>
        <taxon>Viridiplantae</taxon>
        <taxon>Streptophyta</taxon>
        <taxon>Embryophyta</taxon>
        <taxon>Tracheophyta</taxon>
        <taxon>Spermatophyta</taxon>
        <taxon>Magnoliopsida</taxon>
        <taxon>eudicotyledons</taxon>
        <taxon>Gunneridae</taxon>
        <taxon>Pentapetalae</taxon>
        <taxon>rosids</taxon>
        <taxon>fabids</taxon>
        <taxon>Fabales</taxon>
        <taxon>Fabaceae</taxon>
        <taxon>Cercidoideae</taxon>
        <taxon>Cercideae</taxon>
        <taxon>Bauhiniinae</taxon>
        <taxon>Bauhinia</taxon>
    </lineage>
</organism>
<reference evidence="1 2" key="1">
    <citation type="journal article" date="2022" name="DNA Res.">
        <title>Chromosomal-level genome assembly of the orchid tree Bauhinia variegata (Leguminosae; Cercidoideae) supports the allotetraploid origin hypothesis of Bauhinia.</title>
        <authorList>
            <person name="Zhong Y."/>
            <person name="Chen Y."/>
            <person name="Zheng D."/>
            <person name="Pang J."/>
            <person name="Liu Y."/>
            <person name="Luo S."/>
            <person name="Meng S."/>
            <person name="Qian L."/>
            <person name="Wei D."/>
            <person name="Dai S."/>
            <person name="Zhou R."/>
        </authorList>
    </citation>
    <scope>NUCLEOTIDE SEQUENCE [LARGE SCALE GENOMIC DNA]</scope>
    <source>
        <strain evidence="1">BV-YZ2020</strain>
    </source>
</reference>
<comment type="caution">
    <text evidence="1">The sequence shown here is derived from an EMBL/GenBank/DDBJ whole genome shotgun (WGS) entry which is preliminary data.</text>
</comment>
<sequence length="77" mass="8883">MKDQNTSAEIISSRVKGNSVRELFLGKWLGWFSTKEQPKIESQEYDGIGSVREYVLTFLDDMGVHKNNPKLCLREFS</sequence>